<evidence type="ECO:0000313" key="1">
    <source>
        <dbReference type="EMBL" id="GKV51169.1"/>
    </source>
</evidence>
<dbReference type="Proteomes" id="UP001054252">
    <property type="component" value="Unassembled WGS sequence"/>
</dbReference>
<feature type="non-terminal residue" evidence="1">
    <location>
        <position position="1"/>
    </location>
</feature>
<proteinExistence type="predicted"/>
<dbReference type="EMBL" id="BPVZ01000449">
    <property type="protein sequence ID" value="GKV51169.1"/>
    <property type="molecule type" value="Genomic_DNA"/>
</dbReference>
<dbReference type="AlphaFoldDB" id="A0AAV5MNL4"/>
<organism evidence="1 2">
    <name type="scientific">Rubroshorea leprosula</name>
    <dbReference type="NCBI Taxonomy" id="152421"/>
    <lineage>
        <taxon>Eukaryota</taxon>
        <taxon>Viridiplantae</taxon>
        <taxon>Streptophyta</taxon>
        <taxon>Embryophyta</taxon>
        <taxon>Tracheophyta</taxon>
        <taxon>Spermatophyta</taxon>
        <taxon>Magnoliopsida</taxon>
        <taxon>eudicotyledons</taxon>
        <taxon>Gunneridae</taxon>
        <taxon>Pentapetalae</taxon>
        <taxon>rosids</taxon>
        <taxon>malvids</taxon>
        <taxon>Malvales</taxon>
        <taxon>Dipterocarpaceae</taxon>
        <taxon>Rubroshorea</taxon>
    </lineage>
</organism>
<comment type="caution">
    <text evidence="1">The sequence shown here is derived from an EMBL/GenBank/DDBJ whole genome shotgun (WGS) entry which is preliminary data.</text>
</comment>
<name>A0AAV5MNL4_9ROSI</name>
<evidence type="ECO:0000313" key="2">
    <source>
        <dbReference type="Proteomes" id="UP001054252"/>
    </source>
</evidence>
<sequence>IAVWYVSETREVAVTATKE</sequence>
<gene>
    <name evidence="1" type="ORF">SLEP1_g57839</name>
</gene>
<protein>
    <submittedName>
        <fullName evidence="1">Uncharacterized protein</fullName>
    </submittedName>
</protein>
<reference evidence="1 2" key="1">
    <citation type="journal article" date="2021" name="Commun. Biol.">
        <title>The genome of Shorea leprosula (Dipterocarpaceae) highlights the ecological relevance of drought in aseasonal tropical rainforests.</title>
        <authorList>
            <person name="Ng K.K.S."/>
            <person name="Kobayashi M.J."/>
            <person name="Fawcett J.A."/>
            <person name="Hatakeyama M."/>
            <person name="Paape T."/>
            <person name="Ng C.H."/>
            <person name="Ang C.C."/>
            <person name="Tnah L.H."/>
            <person name="Lee C.T."/>
            <person name="Nishiyama T."/>
            <person name="Sese J."/>
            <person name="O'Brien M.J."/>
            <person name="Copetti D."/>
            <person name="Mohd Noor M.I."/>
            <person name="Ong R.C."/>
            <person name="Putra M."/>
            <person name="Sireger I.Z."/>
            <person name="Indrioko S."/>
            <person name="Kosugi Y."/>
            <person name="Izuno A."/>
            <person name="Isagi Y."/>
            <person name="Lee S.L."/>
            <person name="Shimizu K.K."/>
        </authorList>
    </citation>
    <scope>NUCLEOTIDE SEQUENCE [LARGE SCALE GENOMIC DNA]</scope>
    <source>
        <strain evidence="1">214</strain>
    </source>
</reference>
<accession>A0AAV5MNL4</accession>
<keyword evidence="2" id="KW-1185">Reference proteome</keyword>